<evidence type="ECO:0000313" key="3">
    <source>
        <dbReference type="Proteomes" id="UP000265515"/>
    </source>
</evidence>
<dbReference type="AlphaFoldDB" id="A0A388K2A8"/>
<evidence type="ECO:0000256" key="1">
    <source>
        <dbReference type="SAM" id="MobiDB-lite"/>
    </source>
</evidence>
<evidence type="ECO:0000313" key="2">
    <source>
        <dbReference type="EMBL" id="GBG64192.1"/>
    </source>
</evidence>
<dbReference type="Proteomes" id="UP000265515">
    <property type="component" value="Unassembled WGS sequence"/>
</dbReference>
<keyword evidence="3" id="KW-1185">Reference proteome</keyword>
<protein>
    <submittedName>
        <fullName evidence="2">Uncharacterized protein</fullName>
    </submittedName>
</protein>
<dbReference type="EMBL" id="BFEA01000047">
    <property type="protein sequence ID" value="GBG64192.1"/>
    <property type="molecule type" value="Genomic_DNA"/>
</dbReference>
<comment type="caution">
    <text evidence="2">The sequence shown here is derived from an EMBL/GenBank/DDBJ whole genome shotgun (WGS) entry which is preliminary data.</text>
</comment>
<feature type="region of interest" description="Disordered" evidence="1">
    <location>
        <begin position="22"/>
        <end position="72"/>
    </location>
</feature>
<sequence>MQDADRFMDLSNLTMQRYLGKDEDSAAADADAEIGCPRLWEQADETHVEEDNDEKQHDDEEQQRQPVQQVGHVRAVERAAAPPKCGITAETCEITSGKSRISTGKSGITTEKLKPPLGGGKLSLRSFCRRKAGRKCSKANQHHDGFVAVRGISRTLETKLF</sequence>
<dbReference type="Gramene" id="GBG64192">
    <property type="protein sequence ID" value="GBG64192"/>
    <property type="gene ID" value="CBR_g40892"/>
</dbReference>
<name>A0A388K2A8_CHABU</name>
<proteinExistence type="predicted"/>
<accession>A0A388K2A8</accession>
<organism evidence="2 3">
    <name type="scientific">Chara braunii</name>
    <name type="common">Braun's stonewort</name>
    <dbReference type="NCBI Taxonomy" id="69332"/>
    <lineage>
        <taxon>Eukaryota</taxon>
        <taxon>Viridiplantae</taxon>
        <taxon>Streptophyta</taxon>
        <taxon>Charophyceae</taxon>
        <taxon>Charales</taxon>
        <taxon>Characeae</taxon>
        <taxon>Chara</taxon>
    </lineage>
</organism>
<gene>
    <name evidence="2" type="ORF">CBR_g40892</name>
</gene>
<reference evidence="2 3" key="1">
    <citation type="journal article" date="2018" name="Cell">
        <title>The Chara Genome: Secondary Complexity and Implications for Plant Terrestrialization.</title>
        <authorList>
            <person name="Nishiyama T."/>
            <person name="Sakayama H."/>
            <person name="Vries J.D."/>
            <person name="Buschmann H."/>
            <person name="Saint-Marcoux D."/>
            <person name="Ullrich K.K."/>
            <person name="Haas F.B."/>
            <person name="Vanderstraeten L."/>
            <person name="Becker D."/>
            <person name="Lang D."/>
            <person name="Vosolsobe S."/>
            <person name="Rombauts S."/>
            <person name="Wilhelmsson P.K.I."/>
            <person name="Janitza P."/>
            <person name="Kern R."/>
            <person name="Heyl A."/>
            <person name="Rumpler F."/>
            <person name="Villalobos L.I.A.C."/>
            <person name="Clay J.M."/>
            <person name="Skokan R."/>
            <person name="Toyoda A."/>
            <person name="Suzuki Y."/>
            <person name="Kagoshima H."/>
            <person name="Schijlen E."/>
            <person name="Tajeshwar N."/>
            <person name="Catarino B."/>
            <person name="Hetherington A.J."/>
            <person name="Saltykova A."/>
            <person name="Bonnot C."/>
            <person name="Breuninger H."/>
            <person name="Symeonidi A."/>
            <person name="Radhakrishnan G.V."/>
            <person name="Van Nieuwerburgh F."/>
            <person name="Deforce D."/>
            <person name="Chang C."/>
            <person name="Karol K.G."/>
            <person name="Hedrich R."/>
            <person name="Ulvskov P."/>
            <person name="Glockner G."/>
            <person name="Delwiche C.F."/>
            <person name="Petrasek J."/>
            <person name="Van de Peer Y."/>
            <person name="Friml J."/>
            <person name="Beilby M."/>
            <person name="Dolan L."/>
            <person name="Kohara Y."/>
            <person name="Sugano S."/>
            <person name="Fujiyama A."/>
            <person name="Delaux P.-M."/>
            <person name="Quint M."/>
            <person name="TheiBen G."/>
            <person name="Hagemann M."/>
            <person name="Harholt J."/>
            <person name="Dunand C."/>
            <person name="Zachgo S."/>
            <person name="Langdale J."/>
            <person name="Maumus F."/>
            <person name="Straeten D.V.D."/>
            <person name="Gould S.B."/>
            <person name="Rensing S.A."/>
        </authorList>
    </citation>
    <scope>NUCLEOTIDE SEQUENCE [LARGE SCALE GENOMIC DNA]</scope>
    <source>
        <strain evidence="2 3">S276</strain>
    </source>
</reference>